<feature type="domain" description="Succinylglutamate desuccinylase/Aspartoacylase catalytic" evidence="5">
    <location>
        <begin position="32"/>
        <end position="187"/>
    </location>
</feature>
<dbReference type="OrthoDB" id="527673at2"/>
<dbReference type="InterPro" id="IPR053138">
    <property type="entry name" value="N-alpha-Ac-DABA_deacetylase"/>
</dbReference>
<keyword evidence="3" id="KW-0378">Hydrolase</keyword>
<dbReference type="PANTHER" id="PTHR37326">
    <property type="entry name" value="BLL3975 PROTEIN"/>
    <property type="match status" value="1"/>
</dbReference>
<dbReference type="KEGG" id="buo:BRPE64_ECDS01740"/>
<evidence type="ECO:0000256" key="3">
    <source>
        <dbReference type="ARBA" id="ARBA00022801"/>
    </source>
</evidence>
<comment type="cofactor">
    <cofactor evidence="1">
        <name>Zn(2+)</name>
        <dbReference type="ChEBI" id="CHEBI:29105"/>
    </cofactor>
</comment>
<proteinExistence type="predicted"/>
<dbReference type="RefSeq" id="WP_044044126.1">
    <property type="nucleotide sequence ID" value="NC_021295.1"/>
</dbReference>
<evidence type="ECO:0000256" key="2">
    <source>
        <dbReference type="ARBA" id="ARBA00022723"/>
    </source>
</evidence>
<accession>A0A060PKF5</accession>
<keyword evidence="2" id="KW-0479">Metal-binding</keyword>
<dbReference type="SUPFAM" id="SSF53187">
    <property type="entry name" value="Zn-dependent exopeptidases"/>
    <property type="match status" value="1"/>
</dbReference>
<geneLocation type="plasmid" evidence="6 7">
    <name>p2</name>
</geneLocation>
<evidence type="ECO:0000313" key="7">
    <source>
        <dbReference type="Proteomes" id="UP000013966"/>
    </source>
</evidence>
<evidence type="ECO:0000313" key="6">
    <source>
        <dbReference type="EMBL" id="BAO94056.1"/>
    </source>
</evidence>
<reference evidence="6 7" key="1">
    <citation type="journal article" date="2013" name="Genome Announc.">
        <title>Complete Genome Sequence of Burkholderia sp. Strain RPE64, Bacterial Symbiont of the Bean Bug Riptortus pedestris.</title>
        <authorList>
            <person name="Shibata T.F."/>
            <person name="Maeda T."/>
            <person name="Nikoh N."/>
            <person name="Yamaguchi K."/>
            <person name="Oshima K."/>
            <person name="Hattori M."/>
            <person name="Nishiyama T."/>
            <person name="Hasebe M."/>
            <person name="Fukatsu T."/>
            <person name="Kikuchi Y."/>
            <person name="Shigenobu S."/>
        </authorList>
    </citation>
    <scope>NUCLEOTIDE SEQUENCE [LARGE SCALE GENOMIC DNA]</scope>
    <source>
        <plasmid evidence="6 7">p2</plasmid>
    </source>
</reference>
<dbReference type="EMBL" id="AP013062">
    <property type="protein sequence ID" value="BAO94056.1"/>
    <property type="molecule type" value="Genomic_DNA"/>
</dbReference>
<dbReference type="HOGENOM" id="CLU_062226_0_0_4"/>
<organism evidence="6 7">
    <name type="scientific">Caballeronia insecticola</name>
    <dbReference type="NCBI Taxonomy" id="758793"/>
    <lineage>
        <taxon>Bacteria</taxon>
        <taxon>Pseudomonadati</taxon>
        <taxon>Pseudomonadota</taxon>
        <taxon>Betaproteobacteria</taxon>
        <taxon>Burkholderiales</taxon>
        <taxon>Burkholderiaceae</taxon>
        <taxon>Caballeronia</taxon>
    </lineage>
</organism>
<dbReference type="Gene3D" id="3.40.630.10">
    <property type="entry name" value="Zn peptidases"/>
    <property type="match status" value="1"/>
</dbReference>
<keyword evidence="4" id="KW-0862">Zinc</keyword>
<reference evidence="6 7" key="2">
    <citation type="journal article" date="2018" name="Int. J. Syst. Evol. Microbiol.">
        <title>Burkholderia insecticola sp. nov., a gut symbiotic bacterium of the bean bug Riptortus pedestris.</title>
        <authorList>
            <person name="Takeshita K."/>
            <person name="Tamaki H."/>
            <person name="Ohbayashi T."/>
            <person name="Meng X.-Y."/>
            <person name="Sone T."/>
            <person name="Mitani Y."/>
            <person name="Peeters C."/>
            <person name="Kikuchi Y."/>
            <person name="Vandamme P."/>
        </authorList>
    </citation>
    <scope>NUCLEOTIDE SEQUENCE [LARGE SCALE GENOMIC DNA]</scope>
    <source>
        <strain evidence="6">RPE64</strain>
        <plasmid evidence="6 7">p2</plasmid>
    </source>
</reference>
<keyword evidence="7" id="KW-1185">Reference proteome</keyword>
<evidence type="ECO:0000256" key="4">
    <source>
        <dbReference type="ARBA" id="ARBA00022833"/>
    </source>
</evidence>
<dbReference type="GO" id="GO:0046872">
    <property type="term" value="F:metal ion binding"/>
    <property type="evidence" value="ECO:0007669"/>
    <property type="project" value="UniProtKB-KW"/>
</dbReference>
<keyword evidence="6" id="KW-0614">Plasmid</keyword>
<dbReference type="AlphaFoldDB" id="A0A060PKF5"/>
<dbReference type="Proteomes" id="UP000013966">
    <property type="component" value="Plasmid p2"/>
</dbReference>
<dbReference type="InterPro" id="IPR055438">
    <property type="entry name" value="AstE_AspA_cat"/>
</dbReference>
<dbReference type="PANTHER" id="PTHR37326:SF1">
    <property type="entry name" value="BLL3975 PROTEIN"/>
    <property type="match status" value="1"/>
</dbReference>
<name>A0A060PKF5_9BURK</name>
<sequence>MLLERTPLPAATIGTRHEVVSLTFGPPEADMKVYLQASLHADETPAMLTAHVLRDELRALKAAGKLNAAITLVPVANPIGLSQHLLGQFFGCFDLNSAANFNRGIARPTDVCARLEGRLGSDAIANRRAIKDAMRSALDAANPATEFEALRSTLLKLSCDADIVLDIHCSLEAVVHVYTDAAAWPRVEPLARHLQSKAQMLFDGADLGLFIDWTRLAWADVKAHFGDRYPVGEGAVATIIECAGERDVSYESARRYAQAIVAYLVDQGAIGGTPAVPPALRHPETRLSESEHFHAATSGIVVYRAKIGDVVEIGDAICDIVDPISGATATLRSRTRGMFYMRRAIRFVTAGAEIGRVTGG</sequence>
<gene>
    <name evidence="6" type="ORF">BRPE64_ECDS01740</name>
</gene>
<dbReference type="GO" id="GO:0016788">
    <property type="term" value="F:hydrolase activity, acting on ester bonds"/>
    <property type="evidence" value="ECO:0007669"/>
    <property type="project" value="InterPro"/>
</dbReference>
<evidence type="ECO:0000256" key="1">
    <source>
        <dbReference type="ARBA" id="ARBA00001947"/>
    </source>
</evidence>
<protein>
    <submittedName>
        <fullName evidence="6">Succinylglutamate desuccinylase/aspartoacylase</fullName>
    </submittedName>
</protein>
<evidence type="ECO:0000259" key="5">
    <source>
        <dbReference type="Pfam" id="PF24827"/>
    </source>
</evidence>
<dbReference type="Pfam" id="PF24827">
    <property type="entry name" value="AstE_AspA_cat"/>
    <property type="match status" value="1"/>
</dbReference>